<dbReference type="InterPro" id="IPR058037">
    <property type="entry name" value="BREX_BrxC_helical"/>
</dbReference>
<dbReference type="InterPro" id="IPR058038">
    <property type="entry name" value="BREX_BrxC_wHTH"/>
</dbReference>
<dbReference type="AlphaFoldDB" id="A0A0H4QKF2"/>
<evidence type="ECO:0000259" key="3">
    <source>
        <dbReference type="Pfam" id="PF25791"/>
    </source>
</evidence>
<evidence type="ECO:0000256" key="2">
    <source>
        <dbReference type="SAM" id="MobiDB-lite"/>
    </source>
</evidence>
<keyword evidence="7" id="KW-1185">Reference proteome</keyword>
<dbReference type="KEGG" id="lgn:ABM34_06260"/>
<dbReference type="SUPFAM" id="SSF52540">
    <property type="entry name" value="P-loop containing nucleoside triphosphate hydrolases"/>
    <property type="match status" value="1"/>
</dbReference>
<sequence>MQIKDIFAKPINRDIKGVITIGDDQDSNIKQELEEYVVTNELERHFSDFFKAYAASIGNDTPNMGVWISGFFGSGKSHFLKILSYLLENREVSGKNAIDYFKDDNKIKDQMTINDMEKTAANQNDVMLFNIDSKAKNGNKEQKDAILNVFLQVFNEHQGLIGEDFWLADMERGLKNQGMYDKFQEKFKELDKQNRDWIEIRSSFAFIKGTIKNTLVEIGYLSEDDAEGFVEQMRKDYPISVESFAKLVNEYIESQPDPNYHLAFLVDEVGQYIGDSQQRMLNLQSIVEDLGTYTHGRAWVIVTSQQAIDQVTDNINGQDFSKIQGRFKTRIAMSSANVDEVIRKRLLEKTPESEQLLKNDFDNDQHTINNLISFDGEVERKKFSDDKSYADVYPFVPYQFELLQDTLTAIRENGSDGKHLANGERSMLAVFQESAQQLEERDTRTLVPFSIFFNGLDQFLDHTHKIVITRAGDNDYINPTKESNPFPVQVLKTLFMVKYVSNFDATLNNVVTLMIDSIDTDRIELENKVKEALRILMSQELVEKTTHGYEFLTDAEQDISKQISKQNIDSSDVSKAIGEFVFANSNINKKYTYPKLGGQYTFNFNQYVDDYPIGNPNHEMSIKVNTLDSESNRDEIELRRLSQSPDDPQIIIDMPADGEYAENYKQYLKIRSFLMDPSQLSSDERSQRIIDLKRVELRTLQQNANDELINSLEDADIYVNGNKVETKGGFSKRLEDAENKLIDEIYRKLNYIDAIKSDKDVVSLFKQDGGMNVKTSENIQALKSVQEKINFDYNGHNKVSYKTIIDRFAGIPYGYREIDTIWLVAKLFADAKLKVYVNGEPININDANSANQTANYFLKKQNITKVQLEPRSEISQTKKNDLKEVAKEAFTKKSFSSDEDDVIVREFKQTLKNRLDLVQGYMHENSALDSGYSYPGLDLLGQGETLIKSLLARKDTDEFYDFVSKNRDDFLDWNEDLESFGISEFYANGNMKKIWTDAQQKVQIYRGSKEFIVGDELSQIVDKINKIIDSNKPTGKVQDLKALSEEFNDVYNKEFDSILLEEEKQIDVERTDTLDYANSNSLLDQFKEEIDKTFDQFIANAKSAQTLNELCIIPNHANVTKERILQSIDRTVAQKKAEKEKQQVTNTSSDTNPSQDDKKPGNGDNEEIHEDQPVPTPVVEVHVPKHVSLQQLAIGRSWDLKTEADVDEKLAQLKKELMEQIKNNDSIKLDL</sequence>
<feature type="compositionally biased region" description="Polar residues" evidence="2">
    <location>
        <begin position="1144"/>
        <end position="1154"/>
    </location>
</feature>
<dbReference type="NCBIfam" id="NF033441">
    <property type="entry name" value="BREX_BrxC"/>
    <property type="match status" value="1"/>
</dbReference>
<evidence type="ECO:0000256" key="1">
    <source>
        <dbReference type="SAM" id="Coils"/>
    </source>
</evidence>
<dbReference type="InterPro" id="IPR058036">
    <property type="entry name" value="BREX_BrxC_4th"/>
</dbReference>
<feature type="domain" description="Probable ATP-binding protein BrxC alpha-helical" evidence="4">
    <location>
        <begin position="879"/>
        <end position="1007"/>
    </location>
</feature>
<dbReference type="Pfam" id="PF25796">
    <property type="entry name" value="BREX_BrxC_4th"/>
    <property type="match status" value="1"/>
</dbReference>
<evidence type="ECO:0008006" key="8">
    <source>
        <dbReference type="Google" id="ProtNLM"/>
    </source>
</evidence>
<dbReference type="OrthoDB" id="3201900at2"/>
<feature type="region of interest" description="Disordered" evidence="2">
    <location>
        <begin position="1135"/>
        <end position="1174"/>
    </location>
</feature>
<organism evidence="6 7">
    <name type="scientific">Companilactobacillus ginsenosidimutans</name>
    <dbReference type="NCBI Taxonomy" id="1007676"/>
    <lineage>
        <taxon>Bacteria</taxon>
        <taxon>Bacillati</taxon>
        <taxon>Bacillota</taxon>
        <taxon>Bacilli</taxon>
        <taxon>Lactobacillales</taxon>
        <taxon>Lactobacillaceae</taxon>
        <taxon>Companilactobacillus</taxon>
    </lineage>
</organism>
<name>A0A0H4QKF2_9LACO</name>
<accession>A0A0H4QKF2</accession>
<dbReference type="RefSeq" id="WP_048704318.1">
    <property type="nucleotide sequence ID" value="NZ_CP012034.1"/>
</dbReference>
<evidence type="ECO:0000313" key="6">
    <source>
        <dbReference type="EMBL" id="AKP67178.1"/>
    </source>
</evidence>
<feature type="coiled-coil region" evidence="1">
    <location>
        <begin position="1203"/>
        <end position="1230"/>
    </location>
</feature>
<dbReference type="InterPro" id="IPR027417">
    <property type="entry name" value="P-loop_NTPase"/>
</dbReference>
<feature type="domain" description="Probable ATP-binding protein BrxC winged helix-turn-helix" evidence="3">
    <location>
        <begin position="748"/>
        <end position="871"/>
    </location>
</feature>
<evidence type="ECO:0000313" key="7">
    <source>
        <dbReference type="Proteomes" id="UP000036106"/>
    </source>
</evidence>
<dbReference type="STRING" id="1007676.ABM34_06260"/>
<dbReference type="Pfam" id="PF25792">
    <property type="entry name" value="BREX_BrxC_helical"/>
    <property type="match status" value="1"/>
</dbReference>
<reference evidence="7" key="1">
    <citation type="submission" date="2015-07" db="EMBL/GenBank/DDBJ databases">
        <title>Lactobacillus ginsenosidimutans/EMML 3141/ whole genome sequencing.</title>
        <authorList>
            <person name="Kim M.K."/>
            <person name="Im W.-T."/>
            <person name="Srinivasan S."/>
            <person name="Lee J.-J."/>
        </authorList>
    </citation>
    <scope>NUCLEOTIDE SEQUENCE [LARGE SCALE GENOMIC DNA]</scope>
    <source>
        <strain evidence="7">EMML 3041</strain>
    </source>
</reference>
<feature type="domain" description="Probable ATP-binding protein BrxC 4th six-stranded beta-sheet" evidence="5">
    <location>
        <begin position="567"/>
        <end position="741"/>
    </location>
</feature>
<evidence type="ECO:0000259" key="4">
    <source>
        <dbReference type="Pfam" id="PF25792"/>
    </source>
</evidence>
<dbReference type="InterPro" id="IPR047679">
    <property type="entry name" value="BREX_BrxC"/>
</dbReference>
<gene>
    <name evidence="6" type="ORF">ABM34_06260</name>
</gene>
<keyword evidence="1" id="KW-0175">Coiled coil</keyword>
<dbReference type="EMBL" id="CP012034">
    <property type="protein sequence ID" value="AKP67178.1"/>
    <property type="molecule type" value="Genomic_DNA"/>
</dbReference>
<protein>
    <recommendedName>
        <fullName evidence="8">ATPase</fullName>
    </recommendedName>
</protein>
<evidence type="ECO:0000259" key="5">
    <source>
        <dbReference type="Pfam" id="PF25796"/>
    </source>
</evidence>
<dbReference type="Pfam" id="PF25791">
    <property type="entry name" value="WHD_BREX_BrxC"/>
    <property type="match status" value="1"/>
</dbReference>
<proteinExistence type="predicted"/>
<dbReference type="Proteomes" id="UP000036106">
    <property type="component" value="Chromosome"/>
</dbReference>
<dbReference type="PATRIC" id="fig|1007676.4.peg.1244"/>